<dbReference type="KEGG" id="pdh:B9T62_22815"/>
<proteinExistence type="predicted"/>
<evidence type="ECO:0000313" key="2">
    <source>
        <dbReference type="Proteomes" id="UP000249890"/>
    </source>
</evidence>
<evidence type="ECO:0000313" key="1">
    <source>
        <dbReference type="EMBL" id="ASA23388.1"/>
    </source>
</evidence>
<protein>
    <submittedName>
        <fullName evidence="1">Uncharacterized protein</fullName>
    </submittedName>
</protein>
<reference evidence="1 2" key="1">
    <citation type="submission" date="2017-06" db="EMBL/GenBank/DDBJ databases">
        <title>Complete genome sequence of Paenibacillus donghaensis KCTC 13049T isolated from East Sea sediment, South Korea.</title>
        <authorList>
            <person name="Jung B.K."/>
            <person name="Hong S.-J."/>
            <person name="Shin J.-H."/>
        </authorList>
    </citation>
    <scope>NUCLEOTIDE SEQUENCE [LARGE SCALE GENOMIC DNA]</scope>
    <source>
        <strain evidence="1 2">KCTC 13049</strain>
    </source>
</reference>
<dbReference type="EMBL" id="CP021780">
    <property type="protein sequence ID" value="ASA23388.1"/>
    <property type="molecule type" value="Genomic_DNA"/>
</dbReference>
<sequence length="70" mass="7805">MFIKGTPFVFHDFNISGNIVKQAAGDVIYLIAQTSDKRKSIQMRNGGEINSIRLRQPAAEVDKIANAVHY</sequence>
<dbReference type="Proteomes" id="UP000249890">
    <property type="component" value="Chromosome"/>
</dbReference>
<name>A0A2Z2KUG9_9BACL</name>
<organism evidence="1 2">
    <name type="scientific">Paenibacillus donghaensis</name>
    <dbReference type="NCBI Taxonomy" id="414771"/>
    <lineage>
        <taxon>Bacteria</taxon>
        <taxon>Bacillati</taxon>
        <taxon>Bacillota</taxon>
        <taxon>Bacilli</taxon>
        <taxon>Bacillales</taxon>
        <taxon>Paenibacillaceae</taxon>
        <taxon>Paenibacillus</taxon>
    </lineage>
</organism>
<dbReference type="AlphaFoldDB" id="A0A2Z2KUG9"/>
<gene>
    <name evidence="1" type="ORF">B9T62_22815</name>
</gene>
<accession>A0A2Z2KUG9</accession>
<keyword evidence="2" id="KW-1185">Reference proteome</keyword>